<feature type="transmembrane region" description="Helical" evidence="6">
    <location>
        <begin position="12"/>
        <end position="30"/>
    </location>
</feature>
<feature type="transmembrane region" description="Helical" evidence="6">
    <location>
        <begin position="308"/>
        <end position="329"/>
    </location>
</feature>
<reference evidence="7 8" key="1">
    <citation type="submission" date="2017-05" db="EMBL/GenBank/DDBJ databases">
        <authorList>
            <person name="Song R."/>
            <person name="Chenine A.L."/>
            <person name="Ruprecht R.M."/>
        </authorList>
    </citation>
    <scope>NUCLEOTIDE SEQUENCE [LARGE SCALE GENOMIC DNA]</scope>
    <source>
        <strain evidence="7 8">DSM 26136</strain>
    </source>
</reference>
<evidence type="ECO:0000256" key="4">
    <source>
        <dbReference type="ARBA" id="ARBA00022989"/>
    </source>
</evidence>
<evidence type="ECO:0000256" key="5">
    <source>
        <dbReference type="ARBA" id="ARBA00023136"/>
    </source>
</evidence>
<dbReference type="PANTHER" id="PTHR33529">
    <property type="entry name" value="SLR0882 PROTEIN-RELATED"/>
    <property type="match status" value="1"/>
</dbReference>
<evidence type="ECO:0000256" key="1">
    <source>
        <dbReference type="ARBA" id="ARBA00004651"/>
    </source>
</evidence>
<dbReference type="OrthoDB" id="9776227at2"/>
<name>A0A1Y0EPY4_9BURK</name>
<dbReference type="Pfam" id="PF03739">
    <property type="entry name" value="LptF_LptG"/>
    <property type="match status" value="1"/>
</dbReference>
<evidence type="ECO:0000256" key="6">
    <source>
        <dbReference type="SAM" id="Phobius"/>
    </source>
</evidence>
<evidence type="ECO:0000313" key="7">
    <source>
        <dbReference type="EMBL" id="ARU05451.1"/>
    </source>
</evidence>
<keyword evidence="8" id="KW-1185">Reference proteome</keyword>
<keyword evidence="2" id="KW-1003">Cell membrane</keyword>
<comment type="subcellular location">
    <subcellularLocation>
        <location evidence="1">Cell membrane</location>
        <topology evidence="1">Multi-pass membrane protein</topology>
    </subcellularLocation>
</comment>
<feature type="transmembrane region" description="Helical" evidence="6">
    <location>
        <begin position="99"/>
        <end position="118"/>
    </location>
</feature>
<sequence>MKTIRRLIHGEVLRAVLFVVLGFLALFAFFDIVDELGAVGRNQYTLFNALTYVGLLLPAHLYDLLPIAVLIGAIYVMARLAADSEYTILRTSGMGPGRALTTLLSLGCAFVVLTFGIGDYVAPQANRAAQLLKARFDGDITVGQTGAWIKERMGEHSVSVNVGRMSPDGTIANIRIFEFDAQARLVSATRATTGVFDRGEAWLLKDVQRTEFAPAGSDGALRITRQSLPEWRWPTALSASMVAASLLSPDRMRTLDLFQYISHLKANNQDAQRYQIEFWRKVFYPLSCLVMMMLALPFAYLHFRSGNITGYVFGGVMAGISFFLLNNVVGFMGNLNQWQPWLTAATPSLIYTGISLLALRWLVLRQ</sequence>
<dbReference type="GO" id="GO:0015920">
    <property type="term" value="P:lipopolysaccharide transport"/>
    <property type="evidence" value="ECO:0007669"/>
    <property type="project" value="TreeGrafter"/>
</dbReference>
<evidence type="ECO:0000256" key="3">
    <source>
        <dbReference type="ARBA" id="ARBA00022692"/>
    </source>
</evidence>
<dbReference type="KEGG" id="cser:CCO03_12810"/>
<keyword evidence="3 6" id="KW-0812">Transmembrane</keyword>
<feature type="transmembrane region" description="Helical" evidence="6">
    <location>
        <begin position="341"/>
        <end position="363"/>
    </location>
</feature>
<evidence type="ECO:0000256" key="2">
    <source>
        <dbReference type="ARBA" id="ARBA00022475"/>
    </source>
</evidence>
<feature type="transmembrane region" description="Helical" evidence="6">
    <location>
        <begin position="50"/>
        <end position="78"/>
    </location>
</feature>
<accession>A0A1Y0EPY4</accession>
<gene>
    <name evidence="7" type="ORF">CCO03_12810</name>
</gene>
<dbReference type="AlphaFoldDB" id="A0A1Y0EPY4"/>
<dbReference type="InterPro" id="IPR030923">
    <property type="entry name" value="LptG"/>
</dbReference>
<keyword evidence="5 6" id="KW-0472">Membrane</keyword>
<dbReference type="RefSeq" id="WP_087281626.1">
    <property type="nucleotide sequence ID" value="NZ_CP021455.1"/>
</dbReference>
<dbReference type="InterPro" id="IPR005495">
    <property type="entry name" value="LptG/LptF_permease"/>
</dbReference>
<dbReference type="PANTHER" id="PTHR33529:SF2">
    <property type="entry name" value="LIPOPOLYSACCHARIDE EXPORT SYSTEM PERMEASE PROTEIN LPTG"/>
    <property type="match status" value="1"/>
</dbReference>
<evidence type="ECO:0000313" key="8">
    <source>
        <dbReference type="Proteomes" id="UP000196138"/>
    </source>
</evidence>
<organism evidence="7 8">
    <name type="scientific">Comamonas serinivorans</name>
    <dbReference type="NCBI Taxonomy" id="1082851"/>
    <lineage>
        <taxon>Bacteria</taxon>
        <taxon>Pseudomonadati</taxon>
        <taxon>Pseudomonadota</taxon>
        <taxon>Betaproteobacteria</taxon>
        <taxon>Burkholderiales</taxon>
        <taxon>Comamonadaceae</taxon>
        <taxon>Comamonas</taxon>
    </lineage>
</organism>
<keyword evidence="4 6" id="KW-1133">Transmembrane helix</keyword>
<dbReference type="GO" id="GO:0043190">
    <property type="term" value="C:ATP-binding cassette (ABC) transporter complex"/>
    <property type="evidence" value="ECO:0007669"/>
    <property type="project" value="InterPro"/>
</dbReference>
<proteinExistence type="predicted"/>
<dbReference type="NCBIfam" id="TIGR04408">
    <property type="entry name" value="LptG_lptG"/>
    <property type="match status" value="1"/>
</dbReference>
<protein>
    <submittedName>
        <fullName evidence="7">LPS export ABC transporter permease LptG</fullName>
    </submittedName>
</protein>
<feature type="transmembrane region" description="Helical" evidence="6">
    <location>
        <begin position="282"/>
        <end position="301"/>
    </location>
</feature>
<dbReference type="Proteomes" id="UP000196138">
    <property type="component" value="Chromosome"/>
</dbReference>
<dbReference type="EMBL" id="CP021455">
    <property type="protein sequence ID" value="ARU05451.1"/>
    <property type="molecule type" value="Genomic_DNA"/>
</dbReference>
<dbReference type="GO" id="GO:0055085">
    <property type="term" value="P:transmembrane transport"/>
    <property type="evidence" value="ECO:0007669"/>
    <property type="project" value="InterPro"/>
</dbReference>